<accession>A0A0F9Y2X0</accession>
<dbReference type="InterPro" id="IPR027417">
    <property type="entry name" value="P-loop_NTPase"/>
</dbReference>
<proteinExistence type="predicted"/>
<dbReference type="GO" id="GO:0046404">
    <property type="term" value="F:ATP-dependent polydeoxyribonucleotide 5'-hydroxyl-kinase activity"/>
    <property type="evidence" value="ECO:0007669"/>
    <property type="project" value="TreeGrafter"/>
</dbReference>
<dbReference type="PANTHER" id="PTHR12083">
    <property type="entry name" value="BIFUNCTIONAL POLYNUCLEOTIDE PHOSPHATASE/KINASE"/>
    <property type="match status" value="1"/>
</dbReference>
<dbReference type="GO" id="GO:0003690">
    <property type="term" value="F:double-stranded DNA binding"/>
    <property type="evidence" value="ECO:0007669"/>
    <property type="project" value="TreeGrafter"/>
</dbReference>
<organism evidence="1">
    <name type="scientific">marine sediment metagenome</name>
    <dbReference type="NCBI Taxonomy" id="412755"/>
    <lineage>
        <taxon>unclassified sequences</taxon>
        <taxon>metagenomes</taxon>
        <taxon>ecological metagenomes</taxon>
    </lineage>
</organism>
<dbReference type="Gene3D" id="3.40.50.300">
    <property type="entry name" value="P-loop containing nucleotide triphosphate hydrolases"/>
    <property type="match status" value="1"/>
</dbReference>
<evidence type="ECO:0008006" key="2">
    <source>
        <dbReference type="Google" id="ProtNLM"/>
    </source>
</evidence>
<protein>
    <recommendedName>
        <fullName evidence="2">Zeta toxin domain-containing protein</fullName>
    </recommendedName>
</protein>
<dbReference type="Pfam" id="PF13671">
    <property type="entry name" value="AAA_33"/>
    <property type="match status" value="1"/>
</dbReference>
<sequence length="155" mass="17650">MLIIMCGPPGSGKSTYLQNIRECIDCGSTGVIVLCPDEFRKTLTGADYHEPAEDMVWSHVKTVARVLLDIGHSVIIDGTHLTKESRKIWITIAEELNVDISCVWMDTPFAVCVERNKARQRKVPDEIINRMFAEFRPPCFDEGFLDIERMKSIDY</sequence>
<comment type="caution">
    <text evidence="1">The sequence shown here is derived from an EMBL/GenBank/DDBJ whole genome shotgun (WGS) entry which is preliminary data.</text>
</comment>
<reference evidence="1" key="1">
    <citation type="journal article" date="2015" name="Nature">
        <title>Complex archaea that bridge the gap between prokaryotes and eukaryotes.</title>
        <authorList>
            <person name="Spang A."/>
            <person name="Saw J.H."/>
            <person name="Jorgensen S.L."/>
            <person name="Zaremba-Niedzwiedzka K."/>
            <person name="Martijn J."/>
            <person name="Lind A.E."/>
            <person name="van Eijk R."/>
            <person name="Schleper C."/>
            <person name="Guy L."/>
            <person name="Ettema T.J."/>
        </authorList>
    </citation>
    <scope>NUCLEOTIDE SEQUENCE</scope>
</reference>
<dbReference type="InterPro" id="IPR017101">
    <property type="entry name" value="P-loop_ATP/GTP-bd_All4644_prd"/>
</dbReference>
<name>A0A0F9Y2X0_9ZZZZ</name>
<dbReference type="PIRSF" id="PIRSF037081">
    <property type="entry name" value="P-loop_All4644_prd"/>
    <property type="match status" value="1"/>
</dbReference>
<dbReference type="AlphaFoldDB" id="A0A0F9Y2X0"/>
<dbReference type="SUPFAM" id="SSF52540">
    <property type="entry name" value="P-loop containing nucleoside triphosphate hydrolases"/>
    <property type="match status" value="1"/>
</dbReference>
<gene>
    <name evidence="1" type="ORF">LCGC14_0143100</name>
</gene>
<dbReference type="PANTHER" id="PTHR12083:SF9">
    <property type="entry name" value="BIFUNCTIONAL POLYNUCLEOTIDE PHOSPHATASE_KINASE"/>
    <property type="match status" value="1"/>
</dbReference>
<dbReference type="GO" id="GO:0046403">
    <property type="term" value="F:polynucleotide 3'-phosphatase activity"/>
    <property type="evidence" value="ECO:0007669"/>
    <property type="project" value="TreeGrafter"/>
</dbReference>
<dbReference type="EMBL" id="LAZR01000049">
    <property type="protein sequence ID" value="KKN99063.1"/>
    <property type="molecule type" value="Genomic_DNA"/>
</dbReference>
<evidence type="ECO:0000313" key="1">
    <source>
        <dbReference type="EMBL" id="KKN99063.1"/>
    </source>
</evidence>
<dbReference type="GO" id="GO:0006281">
    <property type="term" value="P:DNA repair"/>
    <property type="evidence" value="ECO:0007669"/>
    <property type="project" value="TreeGrafter"/>
</dbReference>